<reference evidence="2" key="2">
    <citation type="submission" date="2015-01" db="EMBL/GenBank/DDBJ databases">
        <title>Evolutionary Origins and Diversification of the Mycorrhizal Mutualists.</title>
        <authorList>
            <consortium name="DOE Joint Genome Institute"/>
            <consortium name="Mycorrhizal Genomics Consortium"/>
            <person name="Kohler A."/>
            <person name="Kuo A."/>
            <person name="Nagy L.G."/>
            <person name="Floudas D."/>
            <person name="Copeland A."/>
            <person name="Barry K.W."/>
            <person name="Cichocki N."/>
            <person name="Veneault-Fourrey C."/>
            <person name="LaButti K."/>
            <person name="Lindquist E.A."/>
            <person name="Lipzen A."/>
            <person name="Lundell T."/>
            <person name="Morin E."/>
            <person name="Murat C."/>
            <person name="Riley R."/>
            <person name="Ohm R."/>
            <person name="Sun H."/>
            <person name="Tunlid A."/>
            <person name="Henrissat B."/>
            <person name="Grigoriev I.V."/>
            <person name="Hibbett D.S."/>
            <person name="Martin F."/>
        </authorList>
    </citation>
    <scope>NUCLEOTIDE SEQUENCE [LARGE SCALE GENOMIC DNA]</scope>
    <source>
        <strain evidence="2">LaAM-08-1</strain>
    </source>
</reference>
<keyword evidence="2" id="KW-1185">Reference proteome</keyword>
<dbReference type="AlphaFoldDB" id="A0A0C9WT04"/>
<name>A0A0C9WT04_9AGAR</name>
<accession>A0A0C9WT04</accession>
<evidence type="ECO:0000313" key="2">
    <source>
        <dbReference type="Proteomes" id="UP000054477"/>
    </source>
</evidence>
<dbReference type="Proteomes" id="UP000054477">
    <property type="component" value="Unassembled WGS sequence"/>
</dbReference>
<gene>
    <name evidence="1" type="ORF">K443DRAFT_677919</name>
</gene>
<dbReference type="HOGENOM" id="CLU_2812803_0_0_1"/>
<proteinExistence type="predicted"/>
<organism evidence="1 2">
    <name type="scientific">Laccaria amethystina LaAM-08-1</name>
    <dbReference type="NCBI Taxonomy" id="1095629"/>
    <lineage>
        <taxon>Eukaryota</taxon>
        <taxon>Fungi</taxon>
        <taxon>Dikarya</taxon>
        <taxon>Basidiomycota</taxon>
        <taxon>Agaricomycotina</taxon>
        <taxon>Agaricomycetes</taxon>
        <taxon>Agaricomycetidae</taxon>
        <taxon>Agaricales</taxon>
        <taxon>Agaricineae</taxon>
        <taxon>Hydnangiaceae</taxon>
        <taxon>Laccaria</taxon>
    </lineage>
</organism>
<sequence length="67" mass="7176">MIPITLRSLPVATSLSSSFDPAPPRDVLTTVFAMLSSSPSDPATTYVRSHLASLSRFMRVGAQKLVV</sequence>
<protein>
    <submittedName>
        <fullName evidence="1">Uncharacterized protein</fullName>
    </submittedName>
</protein>
<evidence type="ECO:0000313" key="1">
    <source>
        <dbReference type="EMBL" id="KIK02025.1"/>
    </source>
</evidence>
<dbReference type="EMBL" id="KN838598">
    <property type="protein sequence ID" value="KIK02025.1"/>
    <property type="molecule type" value="Genomic_DNA"/>
</dbReference>
<reference evidence="1 2" key="1">
    <citation type="submission" date="2014-04" db="EMBL/GenBank/DDBJ databases">
        <authorList>
            <consortium name="DOE Joint Genome Institute"/>
            <person name="Kuo A."/>
            <person name="Kohler A."/>
            <person name="Nagy L.G."/>
            <person name="Floudas D."/>
            <person name="Copeland A."/>
            <person name="Barry K.W."/>
            <person name="Cichocki N."/>
            <person name="Veneault-Fourrey C."/>
            <person name="LaButti K."/>
            <person name="Lindquist E.A."/>
            <person name="Lipzen A."/>
            <person name="Lundell T."/>
            <person name="Morin E."/>
            <person name="Murat C."/>
            <person name="Sun H."/>
            <person name="Tunlid A."/>
            <person name="Henrissat B."/>
            <person name="Grigoriev I.V."/>
            <person name="Hibbett D.S."/>
            <person name="Martin F."/>
            <person name="Nordberg H.P."/>
            <person name="Cantor M.N."/>
            <person name="Hua S.X."/>
        </authorList>
    </citation>
    <scope>NUCLEOTIDE SEQUENCE [LARGE SCALE GENOMIC DNA]</scope>
    <source>
        <strain evidence="1 2">LaAM-08-1</strain>
    </source>
</reference>